<feature type="compositionally biased region" description="Basic and acidic residues" evidence="6">
    <location>
        <begin position="171"/>
        <end position="180"/>
    </location>
</feature>
<feature type="region of interest" description="Disordered" evidence="6">
    <location>
        <begin position="138"/>
        <end position="180"/>
    </location>
</feature>
<dbReference type="EMBL" id="JAODUO010000617">
    <property type="protein sequence ID" value="KAK2177121.1"/>
    <property type="molecule type" value="Genomic_DNA"/>
</dbReference>
<evidence type="ECO:0000259" key="7">
    <source>
        <dbReference type="PROSITE" id="PS51665"/>
    </source>
</evidence>
<evidence type="ECO:0000256" key="5">
    <source>
        <dbReference type="ARBA" id="ARBA00023273"/>
    </source>
</evidence>
<evidence type="ECO:0000256" key="3">
    <source>
        <dbReference type="ARBA" id="ARBA00022490"/>
    </source>
</evidence>
<dbReference type="GO" id="GO:0005929">
    <property type="term" value="C:cilium"/>
    <property type="evidence" value="ECO:0007669"/>
    <property type="project" value="UniProtKB-SubCell"/>
</dbReference>
<evidence type="ECO:0000256" key="6">
    <source>
        <dbReference type="SAM" id="MobiDB-lite"/>
    </source>
</evidence>
<evidence type="ECO:0000256" key="4">
    <source>
        <dbReference type="ARBA" id="ARBA00023212"/>
    </source>
</evidence>
<dbReference type="PANTHER" id="PTHR21490:SF2">
    <property type="entry name" value="ENKURIN DOMAIN-CONTAINING PROTEIN 1"/>
    <property type="match status" value="1"/>
</dbReference>
<proteinExistence type="predicted"/>
<keyword evidence="4" id="KW-0206">Cytoskeleton</keyword>
<dbReference type="PROSITE" id="PS51665">
    <property type="entry name" value="ENKURIN"/>
    <property type="match status" value="1"/>
</dbReference>
<name>A0AAD9KTB8_RIDPI</name>
<gene>
    <name evidence="8" type="ORF">NP493_618g01025</name>
</gene>
<comment type="caution">
    <text evidence="8">The sequence shown here is derived from an EMBL/GenBank/DDBJ whole genome shotgun (WGS) entry which is preliminary data.</text>
</comment>
<dbReference type="Proteomes" id="UP001209878">
    <property type="component" value="Unassembled WGS sequence"/>
</dbReference>
<dbReference type="InterPro" id="IPR027012">
    <property type="entry name" value="Enkurin_dom"/>
</dbReference>
<evidence type="ECO:0000313" key="9">
    <source>
        <dbReference type="Proteomes" id="UP001209878"/>
    </source>
</evidence>
<evidence type="ECO:0000256" key="1">
    <source>
        <dbReference type="ARBA" id="ARBA00004138"/>
    </source>
</evidence>
<keyword evidence="3" id="KW-0963">Cytoplasm</keyword>
<dbReference type="AlphaFoldDB" id="A0AAD9KTB8"/>
<evidence type="ECO:0000256" key="2">
    <source>
        <dbReference type="ARBA" id="ARBA00004245"/>
    </source>
</evidence>
<protein>
    <recommendedName>
        <fullName evidence="7">Enkurin domain-containing protein</fullName>
    </recommendedName>
</protein>
<keyword evidence="5" id="KW-0966">Cell projection</keyword>
<reference evidence="8" key="1">
    <citation type="journal article" date="2023" name="Mol. Biol. Evol.">
        <title>Third-Generation Sequencing Reveals the Adaptive Role of the Epigenome in Three Deep-Sea Polychaetes.</title>
        <authorList>
            <person name="Perez M."/>
            <person name="Aroh O."/>
            <person name="Sun Y."/>
            <person name="Lan Y."/>
            <person name="Juniper S.K."/>
            <person name="Young C.R."/>
            <person name="Angers B."/>
            <person name="Qian P.Y."/>
        </authorList>
    </citation>
    <scope>NUCLEOTIDE SEQUENCE</scope>
    <source>
        <strain evidence="8">R07B-5</strain>
    </source>
</reference>
<feature type="compositionally biased region" description="Low complexity" evidence="6">
    <location>
        <begin position="151"/>
        <end position="170"/>
    </location>
</feature>
<dbReference type="PANTHER" id="PTHR21490">
    <property type="entry name" value="ENKURIN-RELATED"/>
    <property type="match status" value="1"/>
</dbReference>
<dbReference type="InterPro" id="IPR052102">
    <property type="entry name" value="Enkurin_domain-protein"/>
</dbReference>
<keyword evidence="9" id="KW-1185">Reference proteome</keyword>
<feature type="region of interest" description="Disordered" evidence="6">
    <location>
        <begin position="246"/>
        <end position="275"/>
    </location>
</feature>
<dbReference type="Pfam" id="PF13864">
    <property type="entry name" value="Enkurin"/>
    <property type="match status" value="1"/>
</dbReference>
<feature type="domain" description="Enkurin" evidence="7">
    <location>
        <begin position="241"/>
        <end position="333"/>
    </location>
</feature>
<sequence>MVSMLNGPIPAHPHYDKNDIGSYIDMPVPRVRPEARDIATKAQGTVGFLLQVEGHRVPTGFRRTRTEPKNHLNENIRRMRQIQRENKRREQNRPREQPVKALWKSSKFENVPPRVFDFQQESPCAPRPHSAHYLRAHSRTGWNPEPRTRPASAGAVRPGSAASARSASPSLKEEVAPRSATARELRLVRHNMNYLQINGKSAKHSQLKRSPSLTALDDLKKHREEEQDHYKKGVVPKYLLNRQKQWKREEEERKANEPDPDLPEGHKKMPDEERKATLKKLQETEQQLLQQLQSMPVRTDTLRIRTRKEDMEKKLSEVAEAIKIFSRPKVFVKIDD</sequence>
<dbReference type="GO" id="GO:0005881">
    <property type="term" value="C:cytoplasmic microtubule"/>
    <property type="evidence" value="ECO:0007669"/>
    <property type="project" value="TreeGrafter"/>
</dbReference>
<comment type="subcellular location">
    <subcellularLocation>
        <location evidence="1">Cell projection</location>
        <location evidence="1">Cilium</location>
    </subcellularLocation>
    <subcellularLocation>
        <location evidence="2">Cytoplasm</location>
        <location evidence="2">Cytoskeleton</location>
    </subcellularLocation>
</comment>
<accession>A0AAD9KTB8</accession>
<evidence type="ECO:0000313" key="8">
    <source>
        <dbReference type="EMBL" id="KAK2177121.1"/>
    </source>
</evidence>
<organism evidence="8 9">
    <name type="scientific">Ridgeia piscesae</name>
    <name type="common">Tubeworm</name>
    <dbReference type="NCBI Taxonomy" id="27915"/>
    <lineage>
        <taxon>Eukaryota</taxon>
        <taxon>Metazoa</taxon>
        <taxon>Spiralia</taxon>
        <taxon>Lophotrochozoa</taxon>
        <taxon>Annelida</taxon>
        <taxon>Polychaeta</taxon>
        <taxon>Sedentaria</taxon>
        <taxon>Canalipalpata</taxon>
        <taxon>Sabellida</taxon>
        <taxon>Siboglinidae</taxon>
        <taxon>Ridgeia</taxon>
    </lineage>
</organism>